<dbReference type="PROSITE" id="PS50206">
    <property type="entry name" value="RHODANESE_3"/>
    <property type="match status" value="1"/>
</dbReference>
<evidence type="ECO:0000313" key="2">
    <source>
        <dbReference type="EMBL" id="MFD2416506.1"/>
    </source>
</evidence>
<sequence length="125" mass="13178">MRKTSAHLRAEAEAEVTTLPVDTAIARHGGDGVVFVDLREAGELQQDGRIPGAIEVPRGTLEFLIDQESPRGLPVFGEDKQFIFFCAGGGRSALATKTAQDMGLARVAQIEGGFEAWKAAGGPVA</sequence>
<dbReference type="Gene3D" id="3.40.250.10">
    <property type="entry name" value="Rhodanese-like domain"/>
    <property type="match status" value="1"/>
</dbReference>
<dbReference type="PANTHER" id="PTHR44086:SF13">
    <property type="entry name" value="THIOSULFATE SULFURTRANSFERASE PSPE"/>
    <property type="match status" value="1"/>
</dbReference>
<feature type="domain" description="Rhodanese" evidence="1">
    <location>
        <begin position="29"/>
        <end position="125"/>
    </location>
</feature>
<dbReference type="SMART" id="SM00450">
    <property type="entry name" value="RHOD"/>
    <property type="match status" value="1"/>
</dbReference>
<dbReference type="InterPro" id="IPR036873">
    <property type="entry name" value="Rhodanese-like_dom_sf"/>
</dbReference>
<dbReference type="Proteomes" id="UP001597417">
    <property type="component" value="Unassembled WGS sequence"/>
</dbReference>
<dbReference type="Pfam" id="PF00581">
    <property type="entry name" value="Rhodanese"/>
    <property type="match status" value="1"/>
</dbReference>
<name>A0ABW5FNQ6_9PSEU</name>
<reference evidence="3" key="1">
    <citation type="journal article" date="2019" name="Int. J. Syst. Evol. Microbiol.">
        <title>The Global Catalogue of Microorganisms (GCM) 10K type strain sequencing project: providing services to taxonomists for standard genome sequencing and annotation.</title>
        <authorList>
            <consortium name="The Broad Institute Genomics Platform"/>
            <consortium name="The Broad Institute Genome Sequencing Center for Infectious Disease"/>
            <person name="Wu L."/>
            <person name="Ma J."/>
        </authorList>
    </citation>
    <scope>NUCLEOTIDE SEQUENCE [LARGE SCALE GENOMIC DNA]</scope>
    <source>
        <strain evidence="3">CGMCC 4.7645</strain>
    </source>
</reference>
<dbReference type="CDD" id="cd01447">
    <property type="entry name" value="Polysulfide_ST"/>
    <property type="match status" value="1"/>
</dbReference>
<evidence type="ECO:0000313" key="3">
    <source>
        <dbReference type="Proteomes" id="UP001597417"/>
    </source>
</evidence>
<comment type="caution">
    <text evidence="2">The sequence shown here is derived from an EMBL/GenBank/DDBJ whole genome shotgun (WGS) entry which is preliminary data.</text>
</comment>
<gene>
    <name evidence="2" type="ORF">ACFSXZ_09190</name>
</gene>
<dbReference type="RefSeq" id="WP_378263348.1">
    <property type="nucleotide sequence ID" value="NZ_JBHUKR010000006.1"/>
</dbReference>
<dbReference type="EMBL" id="JBHUKR010000006">
    <property type="protein sequence ID" value="MFD2416506.1"/>
    <property type="molecule type" value="Genomic_DNA"/>
</dbReference>
<dbReference type="InterPro" id="IPR001763">
    <property type="entry name" value="Rhodanese-like_dom"/>
</dbReference>
<dbReference type="PANTHER" id="PTHR44086">
    <property type="entry name" value="THIOSULFATE SULFURTRANSFERASE RDL2, MITOCHONDRIAL-RELATED"/>
    <property type="match status" value="1"/>
</dbReference>
<accession>A0ABW5FNQ6</accession>
<organism evidence="2 3">
    <name type="scientific">Amycolatopsis pigmentata</name>
    <dbReference type="NCBI Taxonomy" id="450801"/>
    <lineage>
        <taxon>Bacteria</taxon>
        <taxon>Bacillati</taxon>
        <taxon>Actinomycetota</taxon>
        <taxon>Actinomycetes</taxon>
        <taxon>Pseudonocardiales</taxon>
        <taxon>Pseudonocardiaceae</taxon>
        <taxon>Amycolatopsis</taxon>
    </lineage>
</organism>
<keyword evidence="3" id="KW-1185">Reference proteome</keyword>
<proteinExistence type="predicted"/>
<evidence type="ECO:0000259" key="1">
    <source>
        <dbReference type="PROSITE" id="PS50206"/>
    </source>
</evidence>
<dbReference type="SUPFAM" id="SSF52821">
    <property type="entry name" value="Rhodanese/Cell cycle control phosphatase"/>
    <property type="match status" value="1"/>
</dbReference>
<protein>
    <submittedName>
        <fullName evidence="2">Rhodanese-like domain-containing protein</fullName>
    </submittedName>
</protein>